<protein>
    <submittedName>
        <fullName evidence="6">Succinate dehydrogenase/fumarate reductase, flavoprotein subunit</fullName>
    </submittedName>
</protein>
<keyword evidence="4" id="KW-0560">Oxidoreductase</keyword>
<dbReference type="STRING" id="439228.SAMN06295920_12031"/>
<proteinExistence type="predicted"/>
<evidence type="ECO:0000256" key="4">
    <source>
        <dbReference type="ARBA" id="ARBA00023002"/>
    </source>
</evidence>
<evidence type="ECO:0000313" key="7">
    <source>
        <dbReference type="Proteomes" id="UP000189818"/>
    </source>
</evidence>
<dbReference type="PANTHER" id="PTHR43400">
    <property type="entry name" value="FUMARATE REDUCTASE"/>
    <property type="match status" value="1"/>
</dbReference>
<evidence type="ECO:0000256" key="3">
    <source>
        <dbReference type="ARBA" id="ARBA00022827"/>
    </source>
</evidence>
<comment type="cofactor">
    <cofactor evidence="1">
        <name>FAD</name>
        <dbReference type="ChEBI" id="CHEBI:57692"/>
    </cofactor>
</comment>
<organism evidence="6 7">
    <name type="scientific">Rhizorhabdus histidinilytica</name>
    <dbReference type="NCBI Taxonomy" id="439228"/>
    <lineage>
        <taxon>Bacteria</taxon>
        <taxon>Pseudomonadati</taxon>
        <taxon>Pseudomonadota</taxon>
        <taxon>Alphaproteobacteria</taxon>
        <taxon>Sphingomonadales</taxon>
        <taxon>Sphingomonadaceae</taxon>
        <taxon>Rhizorhabdus</taxon>
    </lineage>
</organism>
<keyword evidence="7" id="KW-1185">Reference proteome</keyword>
<keyword evidence="2" id="KW-0285">Flavoprotein</keyword>
<evidence type="ECO:0000256" key="1">
    <source>
        <dbReference type="ARBA" id="ARBA00001974"/>
    </source>
</evidence>
<evidence type="ECO:0000259" key="5">
    <source>
        <dbReference type="Pfam" id="PF00890"/>
    </source>
</evidence>
<dbReference type="SUPFAM" id="SSF56425">
    <property type="entry name" value="Succinate dehydrogenase/fumarate reductase flavoprotein, catalytic domain"/>
    <property type="match status" value="1"/>
</dbReference>
<dbReference type="NCBIfam" id="NF005510">
    <property type="entry name" value="PRK07121.1-3"/>
    <property type="match status" value="1"/>
</dbReference>
<dbReference type="Gene3D" id="3.50.50.60">
    <property type="entry name" value="FAD/NAD(P)-binding domain"/>
    <property type="match status" value="1"/>
</dbReference>
<reference evidence="7" key="1">
    <citation type="submission" date="2017-02" db="EMBL/GenBank/DDBJ databases">
        <authorList>
            <person name="Varghese N."/>
            <person name="Submissions S."/>
        </authorList>
    </citation>
    <scope>NUCLEOTIDE SEQUENCE [LARGE SCALE GENOMIC DNA]</scope>
    <source>
        <strain evidence="7">UM2</strain>
    </source>
</reference>
<feature type="domain" description="FAD-dependent oxidoreductase 2 FAD-binding" evidence="5">
    <location>
        <begin position="18"/>
        <end position="449"/>
    </location>
</feature>
<dbReference type="InterPro" id="IPR003953">
    <property type="entry name" value="FAD-dep_OxRdtase_2_FAD-bd"/>
</dbReference>
<evidence type="ECO:0000256" key="2">
    <source>
        <dbReference type="ARBA" id="ARBA00022630"/>
    </source>
</evidence>
<keyword evidence="3" id="KW-0274">FAD</keyword>
<dbReference type="OrthoDB" id="3178130at2"/>
<accession>A0A1T5GUL0</accession>
<evidence type="ECO:0000313" key="6">
    <source>
        <dbReference type="EMBL" id="SKC12142.1"/>
    </source>
</evidence>
<dbReference type="Proteomes" id="UP000189818">
    <property type="component" value="Unassembled WGS sequence"/>
</dbReference>
<dbReference type="AlphaFoldDB" id="A0A1T5GUL0"/>
<gene>
    <name evidence="6" type="ORF">SAMN06295920_12031</name>
</gene>
<dbReference type="EMBL" id="FUYM01000020">
    <property type="protein sequence ID" value="SKC12142.1"/>
    <property type="molecule type" value="Genomic_DNA"/>
</dbReference>
<dbReference type="Gene3D" id="3.90.700.10">
    <property type="entry name" value="Succinate dehydrogenase/fumarate reductase flavoprotein, catalytic domain"/>
    <property type="match status" value="1"/>
</dbReference>
<dbReference type="GO" id="GO:0008202">
    <property type="term" value="P:steroid metabolic process"/>
    <property type="evidence" value="ECO:0007669"/>
    <property type="project" value="UniProtKB-ARBA"/>
</dbReference>
<sequence length="485" mass="51576">MNTPLPLNQIGQFDDEADVVILGYGIAGACAALEARGAGGDVLVVERASGGGGASALSSGIFYIGAGTEVQKAAGYDDTPDNMYRSMIASMGPDQAELIRPYCDGNVEHFRWLEAQGIPFERSYYPEKTVFLMTTHGLMWSGNEKVWPFRDAATPAPRGHQVAMEGDTSGAAAMFALLARCDEAGVRASFDSIAQSLIVDGEGRVCGVTVRQFGQERHYRARRGVIVATGGFGRNEQMLARYFPGLPDTAEPMGIPHTDGSGITMAVAAGGDVRGMDGLIATASIYPPPQLVKGIIVNRLGKRFVAEDAYHGRTASFIMEQPDQRAFLIVDSEIFAYPEIIGANHSLVDGYESIEAMESGLELPPGSLADTLAVYNQQAAQGRDPLFEKHTDWLKPLTDGPWAAFDISFNRSTYYYITLGGLRIGPDARVRRADGGVVAGLYAAGACTAHLSPDGKSYASGMSLGPGSFFGRVAGREAMRGSAAS</sequence>
<dbReference type="SUPFAM" id="SSF51905">
    <property type="entry name" value="FAD/NAD(P)-binding domain"/>
    <property type="match status" value="1"/>
</dbReference>
<dbReference type="PANTHER" id="PTHR43400:SF10">
    <property type="entry name" value="3-OXOSTEROID 1-DEHYDROGENASE"/>
    <property type="match status" value="1"/>
</dbReference>
<dbReference type="RefSeq" id="WP_079650960.1">
    <property type="nucleotide sequence ID" value="NZ_FUYM01000020.1"/>
</dbReference>
<dbReference type="InterPro" id="IPR027477">
    <property type="entry name" value="Succ_DH/fumarate_Rdtase_cat_sf"/>
</dbReference>
<dbReference type="GO" id="GO:0016491">
    <property type="term" value="F:oxidoreductase activity"/>
    <property type="evidence" value="ECO:0007669"/>
    <property type="project" value="UniProtKB-KW"/>
</dbReference>
<dbReference type="Pfam" id="PF00890">
    <property type="entry name" value="FAD_binding_2"/>
    <property type="match status" value="1"/>
</dbReference>
<dbReference type="InterPro" id="IPR050315">
    <property type="entry name" value="FAD-oxidoreductase_2"/>
</dbReference>
<dbReference type="InterPro" id="IPR036188">
    <property type="entry name" value="FAD/NAD-bd_sf"/>
</dbReference>
<name>A0A1T5GUL0_9SPHN</name>